<organism evidence="2 3">
    <name type="scientific">Candidatus Aphodocola excrementigallinarum</name>
    <dbReference type="NCBI Taxonomy" id="2840670"/>
    <lineage>
        <taxon>Bacteria</taxon>
        <taxon>Bacillati</taxon>
        <taxon>Bacillota</taxon>
        <taxon>Bacilli</taxon>
        <taxon>Candidatus Aphodocola</taxon>
    </lineage>
</organism>
<proteinExistence type="predicted"/>
<dbReference type="EMBL" id="DVMT01000017">
    <property type="protein sequence ID" value="HIU40036.1"/>
    <property type="molecule type" value="Genomic_DNA"/>
</dbReference>
<protein>
    <submittedName>
        <fullName evidence="2">Uncharacterized protein</fullName>
    </submittedName>
</protein>
<dbReference type="Proteomes" id="UP000824074">
    <property type="component" value="Unassembled WGS sequence"/>
</dbReference>
<reference evidence="2" key="1">
    <citation type="submission" date="2020-10" db="EMBL/GenBank/DDBJ databases">
        <authorList>
            <person name="Gilroy R."/>
        </authorList>
    </citation>
    <scope>NUCLEOTIDE SEQUENCE</scope>
    <source>
        <strain evidence="2">CHK193-30670</strain>
    </source>
</reference>
<reference evidence="2" key="2">
    <citation type="journal article" date="2021" name="PeerJ">
        <title>Extensive microbial diversity within the chicken gut microbiome revealed by metagenomics and culture.</title>
        <authorList>
            <person name="Gilroy R."/>
            <person name="Ravi A."/>
            <person name="Getino M."/>
            <person name="Pursley I."/>
            <person name="Horton D.L."/>
            <person name="Alikhan N.F."/>
            <person name="Baker D."/>
            <person name="Gharbi K."/>
            <person name="Hall N."/>
            <person name="Watson M."/>
            <person name="Adriaenssens E.M."/>
            <person name="Foster-Nyarko E."/>
            <person name="Jarju S."/>
            <person name="Secka A."/>
            <person name="Antonio M."/>
            <person name="Oren A."/>
            <person name="Chaudhuri R.R."/>
            <person name="La Ragione R."/>
            <person name="Hildebrand F."/>
            <person name="Pallen M.J."/>
        </authorList>
    </citation>
    <scope>NUCLEOTIDE SEQUENCE</scope>
    <source>
        <strain evidence="2">CHK193-30670</strain>
    </source>
</reference>
<evidence type="ECO:0000256" key="1">
    <source>
        <dbReference type="SAM" id="Phobius"/>
    </source>
</evidence>
<feature type="transmembrane region" description="Helical" evidence="1">
    <location>
        <begin position="7"/>
        <end position="26"/>
    </location>
</feature>
<name>A0A9D1INV4_9FIRM</name>
<gene>
    <name evidence="2" type="ORF">IAB68_01875</name>
</gene>
<dbReference type="AlphaFoldDB" id="A0A9D1INV4"/>
<sequence>MKKIINFLITVVIAFLIFILCISFTINDVVINTLSKEVVSNEISDVVISQIENEYDNIDYESLDKIKENINNSSKINELTEKYFNNIVDSIVNDTEVKIPETKDDVLALINENEDILKENNIELTDEEKEKIASELTEDGRLSKVYQNVTESVKEELSGDSVNLIKTYNNITKPAFRCIIIIMIVILTFILALIKKTYYRWTYNLSVSSFISGVLLSFVFPFVLDSIEMDLTNKLLGTASSININMIINAGYICLCVCALFAIIYIVGNKIARYNDKKYD</sequence>
<accession>A0A9D1INV4</accession>
<keyword evidence="1" id="KW-0472">Membrane</keyword>
<keyword evidence="1" id="KW-1133">Transmembrane helix</keyword>
<comment type="caution">
    <text evidence="2">The sequence shown here is derived from an EMBL/GenBank/DDBJ whole genome shotgun (WGS) entry which is preliminary data.</text>
</comment>
<feature type="transmembrane region" description="Helical" evidence="1">
    <location>
        <begin position="201"/>
        <end position="224"/>
    </location>
</feature>
<evidence type="ECO:0000313" key="3">
    <source>
        <dbReference type="Proteomes" id="UP000824074"/>
    </source>
</evidence>
<evidence type="ECO:0000313" key="2">
    <source>
        <dbReference type="EMBL" id="HIU40036.1"/>
    </source>
</evidence>
<feature type="transmembrane region" description="Helical" evidence="1">
    <location>
        <begin position="174"/>
        <end position="194"/>
    </location>
</feature>
<feature type="transmembrane region" description="Helical" evidence="1">
    <location>
        <begin position="244"/>
        <end position="268"/>
    </location>
</feature>
<keyword evidence="1" id="KW-0812">Transmembrane</keyword>